<keyword evidence="1" id="KW-1133">Transmembrane helix</keyword>
<evidence type="ECO:0000313" key="3">
    <source>
        <dbReference type="Proteomes" id="UP000279446"/>
    </source>
</evidence>
<proteinExistence type="predicted"/>
<comment type="caution">
    <text evidence="2">The sequence shown here is derived from an EMBL/GenBank/DDBJ whole genome shotgun (WGS) entry which is preliminary data.</text>
</comment>
<keyword evidence="1" id="KW-0812">Transmembrane</keyword>
<gene>
    <name evidence="2" type="ORF">EJP82_21080</name>
</gene>
<evidence type="ECO:0000313" key="2">
    <source>
        <dbReference type="EMBL" id="RUT42977.1"/>
    </source>
</evidence>
<sequence length="141" mass="16409">MIPYMGWILLGYGLAAVLVHVFHSRYLRSKRKGNKQIHYILVTHNHENQMEWYLRALSWYARLRGESLRVTVLDEGSQDDTLAIMQRMQNMSGMELTVIGITEERDEVEMRAVTSPDEGENSMYIDLRVPQEAAKIPYVHV</sequence>
<dbReference type="RefSeq" id="WP_127194035.1">
    <property type="nucleotide sequence ID" value="NZ_JAUSSS010000005.1"/>
</dbReference>
<reference evidence="2 3" key="1">
    <citation type="submission" date="2018-12" db="EMBL/GenBank/DDBJ databases">
        <authorList>
            <person name="Sun L."/>
            <person name="Chen Z."/>
        </authorList>
    </citation>
    <scope>NUCLEOTIDE SEQUENCE [LARGE SCALE GENOMIC DNA]</scope>
    <source>
        <strain evidence="2 3">DSM 15890</strain>
    </source>
</reference>
<protein>
    <submittedName>
        <fullName evidence="2">Uncharacterized protein</fullName>
    </submittedName>
</protein>
<name>A0A3S1DJY1_9BACL</name>
<feature type="transmembrane region" description="Helical" evidence="1">
    <location>
        <begin position="6"/>
        <end position="27"/>
    </location>
</feature>
<keyword evidence="1" id="KW-0472">Membrane</keyword>
<dbReference type="OrthoDB" id="2990399at2"/>
<keyword evidence="3" id="KW-1185">Reference proteome</keyword>
<evidence type="ECO:0000256" key="1">
    <source>
        <dbReference type="SAM" id="Phobius"/>
    </source>
</evidence>
<dbReference type="EMBL" id="RZNY01000022">
    <property type="protein sequence ID" value="RUT42977.1"/>
    <property type="molecule type" value="Genomic_DNA"/>
</dbReference>
<accession>A0A3S1DJY1</accession>
<organism evidence="2 3">
    <name type="scientific">Paenibacillus anaericanus</name>
    <dbReference type="NCBI Taxonomy" id="170367"/>
    <lineage>
        <taxon>Bacteria</taxon>
        <taxon>Bacillati</taxon>
        <taxon>Bacillota</taxon>
        <taxon>Bacilli</taxon>
        <taxon>Bacillales</taxon>
        <taxon>Paenibacillaceae</taxon>
        <taxon>Paenibacillus</taxon>
    </lineage>
</organism>
<dbReference type="AlphaFoldDB" id="A0A3S1DJY1"/>
<dbReference type="Proteomes" id="UP000279446">
    <property type="component" value="Unassembled WGS sequence"/>
</dbReference>